<dbReference type="Pfam" id="PF00001">
    <property type="entry name" value="7tm_1"/>
    <property type="match status" value="1"/>
</dbReference>
<organism evidence="12 13">
    <name type="scientific">Oedothorax gibbosus</name>
    <dbReference type="NCBI Taxonomy" id="931172"/>
    <lineage>
        <taxon>Eukaryota</taxon>
        <taxon>Metazoa</taxon>
        <taxon>Ecdysozoa</taxon>
        <taxon>Arthropoda</taxon>
        <taxon>Chelicerata</taxon>
        <taxon>Arachnida</taxon>
        <taxon>Araneae</taxon>
        <taxon>Araneomorphae</taxon>
        <taxon>Entelegynae</taxon>
        <taxon>Araneoidea</taxon>
        <taxon>Linyphiidae</taxon>
        <taxon>Erigoninae</taxon>
        <taxon>Oedothorax</taxon>
    </lineage>
</organism>
<dbReference type="EMBL" id="JAFNEN010000058">
    <property type="protein sequence ID" value="KAG8197190.1"/>
    <property type="molecule type" value="Genomic_DNA"/>
</dbReference>
<comment type="similarity">
    <text evidence="2 9">Belongs to the G-protein coupled receptor 1 family.</text>
</comment>
<evidence type="ECO:0000256" key="3">
    <source>
        <dbReference type="ARBA" id="ARBA00022692"/>
    </source>
</evidence>
<reference evidence="12 13" key="1">
    <citation type="journal article" date="2022" name="Nat. Ecol. Evol.">
        <title>A masculinizing supergene underlies an exaggerated male reproductive morph in a spider.</title>
        <authorList>
            <person name="Hendrickx F."/>
            <person name="De Corte Z."/>
            <person name="Sonet G."/>
            <person name="Van Belleghem S.M."/>
            <person name="Kostlbacher S."/>
            <person name="Vangestel C."/>
        </authorList>
    </citation>
    <scope>NUCLEOTIDE SEQUENCE [LARGE SCALE GENOMIC DNA]</scope>
    <source>
        <strain evidence="12">W744_W776</strain>
    </source>
</reference>
<feature type="transmembrane region" description="Helical" evidence="10">
    <location>
        <begin position="302"/>
        <end position="325"/>
    </location>
</feature>
<keyword evidence="5 9" id="KW-0297">G-protein coupled receptor</keyword>
<evidence type="ECO:0000256" key="10">
    <source>
        <dbReference type="SAM" id="Phobius"/>
    </source>
</evidence>
<dbReference type="InterPro" id="IPR000276">
    <property type="entry name" value="GPCR_Rhodpsn"/>
</dbReference>
<comment type="subcellular location">
    <subcellularLocation>
        <location evidence="1">Membrane</location>
        <topology evidence="1">Multi-pass membrane protein</topology>
    </subcellularLocation>
</comment>
<dbReference type="PANTHER" id="PTHR45695:SF9">
    <property type="entry name" value="LEUCOKININ RECEPTOR"/>
    <property type="match status" value="1"/>
</dbReference>
<evidence type="ECO:0000256" key="2">
    <source>
        <dbReference type="ARBA" id="ARBA00010663"/>
    </source>
</evidence>
<dbReference type="PROSITE" id="PS50262">
    <property type="entry name" value="G_PROTEIN_RECEP_F1_2"/>
    <property type="match status" value="1"/>
</dbReference>
<keyword evidence="6 10" id="KW-0472">Membrane</keyword>
<evidence type="ECO:0000259" key="11">
    <source>
        <dbReference type="PROSITE" id="PS50262"/>
    </source>
</evidence>
<dbReference type="Gene3D" id="1.20.1070.10">
    <property type="entry name" value="Rhodopsin 7-helix transmembrane proteins"/>
    <property type="match status" value="1"/>
</dbReference>
<dbReference type="GO" id="GO:0004930">
    <property type="term" value="F:G protein-coupled receptor activity"/>
    <property type="evidence" value="ECO:0007669"/>
    <property type="project" value="UniProtKB-KW"/>
</dbReference>
<evidence type="ECO:0000256" key="6">
    <source>
        <dbReference type="ARBA" id="ARBA00023136"/>
    </source>
</evidence>
<evidence type="ECO:0000256" key="8">
    <source>
        <dbReference type="ARBA" id="ARBA00023224"/>
    </source>
</evidence>
<evidence type="ECO:0000256" key="5">
    <source>
        <dbReference type="ARBA" id="ARBA00023040"/>
    </source>
</evidence>
<dbReference type="AlphaFoldDB" id="A0AAV6VK41"/>
<dbReference type="PRINTS" id="PR00237">
    <property type="entry name" value="GPCRRHODOPSN"/>
</dbReference>
<feature type="transmembrane region" description="Helical" evidence="10">
    <location>
        <begin position="88"/>
        <end position="111"/>
    </location>
</feature>
<feature type="domain" description="G-protein coupled receptors family 1 profile" evidence="11">
    <location>
        <begin position="67"/>
        <end position="322"/>
    </location>
</feature>
<feature type="transmembrane region" description="Helical" evidence="10">
    <location>
        <begin position="166"/>
        <end position="186"/>
    </location>
</feature>
<gene>
    <name evidence="12" type="ORF">JTE90_011348</name>
</gene>
<feature type="transmembrane region" description="Helical" evidence="10">
    <location>
        <begin position="273"/>
        <end position="296"/>
    </location>
</feature>
<proteinExistence type="inferred from homology"/>
<feature type="transmembrane region" description="Helical" evidence="10">
    <location>
        <begin position="131"/>
        <end position="154"/>
    </location>
</feature>
<dbReference type="PANTHER" id="PTHR45695">
    <property type="entry name" value="LEUCOKININ RECEPTOR-RELATED"/>
    <property type="match status" value="1"/>
</dbReference>
<evidence type="ECO:0000256" key="4">
    <source>
        <dbReference type="ARBA" id="ARBA00022989"/>
    </source>
</evidence>
<accession>A0AAV6VK41</accession>
<evidence type="ECO:0000256" key="7">
    <source>
        <dbReference type="ARBA" id="ARBA00023170"/>
    </source>
</evidence>
<dbReference type="Proteomes" id="UP000827092">
    <property type="component" value="Unassembled WGS sequence"/>
</dbReference>
<dbReference type="GO" id="GO:0005886">
    <property type="term" value="C:plasma membrane"/>
    <property type="evidence" value="ECO:0007669"/>
    <property type="project" value="TreeGrafter"/>
</dbReference>
<name>A0AAV6VK41_9ARAC</name>
<keyword evidence="7 9" id="KW-0675">Receptor</keyword>
<evidence type="ECO:0000256" key="9">
    <source>
        <dbReference type="RuleBase" id="RU000688"/>
    </source>
</evidence>
<dbReference type="InterPro" id="IPR017452">
    <property type="entry name" value="GPCR_Rhodpsn_7TM"/>
</dbReference>
<feature type="transmembrane region" description="Helical" evidence="10">
    <location>
        <begin position="54"/>
        <end position="76"/>
    </location>
</feature>
<keyword evidence="3 9" id="KW-0812">Transmembrane</keyword>
<keyword evidence="4 10" id="KW-1133">Transmembrane helix</keyword>
<keyword evidence="13" id="KW-1185">Reference proteome</keyword>
<evidence type="ECO:0000256" key="1">
    <source>
        <dbReference type="ARBA" id="ARBA00004141"/>
    </source>
</evidence>
<sequence>MELEIKNSNHLIDMLEDFTNSSEGIRQPLTFTNSDTLEIPPYNFGPEYQRVLRIWTLAIMFVISLIGNTLVVRQLLPLRRGRFPKSKVMFLNLAAADLFVTFGSMLSQLIWELMDQQWIAGDFFCKFFKFSQTYSLCSSTFMVVAIALDRYGAIVKPFSFSPEPKWYAIGAWTTALIPSLPCFVVFHEVQISDLATKCVSKFYTTPETQMWRQVYLMCVFIFVFIVPFVLLSILYIIIVREIGTRSSVFTANQQTGSSLPRARIKTLRMTNTILCCFLISSLPYIAQEIIISFGYAHILNETFSALGGVISASNSAVNPYIYLVFQSKHHSPHLKKCCSDLFGIIFFRRQCSKSSHRKDTSFYSASTSTRMHMNLVTAVPPTQAARITTSINGTERKADETFL</sequence>
<keyword evidence="8 9" id="KW-0807">Transducer</keyword>
<comment type="caution">
    <text evidence="12">The sequence shown here is derived from an EMBL/GenBank/DDBJ whole genome shotgun (WGS) entry which is preliminary data.</text>
</comment>
<dbReference type="SUPFAM" id="SSF81321">
    <property type="entry name" value="Family A G protein-coupled receptor-like"/>
    <property type="match status" value="1"/>
</dbReference>
<evidence type="ECO:0000313" key="12">
    <source>
        <dbReference type="EMBL" id="KAG8197190.1"/>
    </source>
</evidence>
<evidence type="ECO:0000313" key="13">
    <source>
        <dbReference type="Proteomes" id="UP000827092"/>
    </source>
</evidence>
<feature type="transmembrane region" description="Helical" evidence="10">
    <location>
        <begin position="214"/>
        <end position="238"/>
    </location>
</feature>
<protein>
    <recommendedName>
        <fullName evidence="11">G-protein coupled receptors family 1 profile domain-containing protein</fullName>
    </recommendedName>
</protein>
<dbReference type="PROSITE" id="PS00237">
    <property type="entry name" value="G_PROTEIN_RECEP_F1_1"/>
    <property type="match status" value="1"/>
</dbReference>